<dbReference type="OrthoDB" id="43744at2759"/>
<comment type="similarity">
    <text evidence="3">Belongs to the peptidase S9C family.</text>
</comment>
<dbReference type="GO" id="GO:0005737">
    <property type="term" value="C:cytoplasm"/>
    <property type="evidence" value="ECO:0007669"/>
    <property type="project" value="UniProtKB-SubCell"/>
</dbReference>
<evidence type="ECO:0000259" key="11">
    <source>
        <dbReference type="Pfam" id="PF19283"/>
    </source>
</evidence>
<dbReference type="InterPro" id="IPR029058">
    <property type="entry name" value="AB_hydrolase_fold"/>
</dbReference>
<keyword evidence="7" id="KW-0963">Cytoplasm</keyword>
<evidence type="ECO:0000256" key="4">
    <source>
        <dbReference type="ARBA" id="ARBA00011881"/>
    </source>
</evidence>
<evidence type="ECO:0000256" key="5">
    <source>
        <dbReference type="ARBA" id="ARBA00012917"/>
    </source>
</evidence>
<evidence type="ECO:0000256" key="2">
    <source>
        <dbReference type="ARBA" id="ARBA00004496"/>
    </source>
</evidence>
<dbReference type="PANTHER" id="PTHR42776:SF4">
    <property type="entry name" value="ACYLAMINO-ACID-RELEASING ENZYME"/>
    <property type="match status" value="1"/>
</dbReference>
<dbReference type="Gene3D" id="3.40.50.1820">
    <property type="entry name" value="alpha/beta hydrolase"/>
    <property type="match status" value="1"/>
</dbReference>
<keyword evidence="8" id="KW-0378">Hydrolase</keyword>
<dbReference type="Gene3D" id="2.120.10.30">
    <property type="entry name" value="TolB, C-terminal domain"/>
    <property type="match status" value="1"/>
</dbReference>
<dbReference type="InterPro" id="IPR011042">
    <property type="entry name" value="6-blade_b-propeller_TolB-like"/>
</dbReference>
<dbReference type="EC" id="3.4.19.1" evidence="5"/>
<evidence type="ECO:0000256" key="8">
    <source>
        <dbReference type="ARBA" id="ARBA00022801"/>
    </source>
</evidence>
<comment type="subunit">
    <text evidence="4">Homotetramer.</text>
</comment>
<dbReference type="GO" id="GO:0006508">
    <property type="term" value="P:proteolysis"/>
    <property type="evidence" value="ECO:0007669"/>
    <property type="project" value="InterPro"/>
</dbReference>
<evidence type="ECO:0000256" key="7">
    <source>
        <dbReference type="ARBA" id="ARBA00022490"/>
    </source>
</evidence>
<comment type="subcellular location">
    <subcellularLocation>
        <location evidence="2">Cytoplasm</location>
    </subcellularLocation>
</comment>
<feature type="domain" description="Peptidase S9 prolyl oligopeptidase catalytic" evidence="10">
    <location>
        <begin position="497"/>
        <end position="711"/>
    </location>
</feature>
<dbReference type="FunFam" id="3.40.50.1820:FF:000583">
    <property type="entry name" value="Acylamino-acid-releasing enzyme"/>
    <property type="match status" value="1"/>
</dbReference>
<name>A0A177WSK1_BATDL</name>
<evidence type="ECO:0000256" key="6">
    <source>
        <dbReference type="ARBA" id="ARBA00018421"/>
    </source>
</evidence>
<dbReference type="SUPFAM" id="SSF69304">
    <property type="entry name" value="Tricorn protease N-terminal domain"/>
    <property type="match status" value="1"/>
</dbReference>
<dbReference type="AlphaFoldDB" id="A0A177WSK1"/>
<organism evidence="12 13">
    <name type="scientific">Batrachochytrium dendrobatidis (strain JEL423)</name>
    <dbReference type="NCBI Taxonomy" id="403673"/>
    <lineage>
        <taxon>Eukaryota</taxon>
        <taxon>Fungi</taxon>
        <taxon>Fungi incertae sedis</taxon>
        <taxon>Chytridiomycota</taxon>
        <taxon>Chytridiomycota incertae sedis</taxon>
        <taxon>Chytridiomycetes</taxon>
        <taxon>Rhizophydiales</taxon>
        <taxon>Rhizophydiales incertae sedis</taxon>
        <taxon>Batrachochytrium</taxon>
    </lineage>
</organism>
<dbReference type="Pfam" id="PF19283">
    <property type="entry name" value="APEH_N"/>
    <property type="match status" value="2"/>
</dbReference>
<dbReference type="GO" id="GO:0004252">
    <property type="term" value="F:serine-type endopeptidase activity"/>
    <property type="evidence" value="ECO:0007669"/>
    <property type="project" value="TreeGrafter"/>
</dbReference>
<protein>
    <recommendedName>
        <fullName evidence="6">Acylamino-acid-releasing enzyme</fullName>
        <ecNumber evidence="5">3.4.19.1</ecNumber>
    </recommendedName>
    <alternativeName>
        <fullName evidence="9">Dipeptidyl-peptidase V</fullName>
    </alternativeName>
</protein>
<gene>
    <name evidence="12" type="ORF">BDEG_26501</name>
</gene>
<dbReference type="PANTHER" id="PTHR42776">
    <property type="entry name" value="SERINE PEPTIDASE S9 FAMILY MEMBER"/>
    <property type="match status" value="1"/>
</dbReference>
<dbReference type="STRING" id="403673.A0A177WSK1"/>
<dbReference type="eggNOG" id="KOG2100">
    <property type="taxonomic scope" value="Eukaryota"/>
</dbReference>
<reference evidence="12 13" key="1">
    <citation type="submission" date="2006-10" db="EMBL/GenBank/DDBJ databases">
        <title>The Genome Sequence of Batrachochytrium dendrobatidis JEL423.</title>
        <authorList>
            <consortium name="The Broad Institute Genome Sequencing Platform"/>
            <person name="Birren B."/>
            <person name="Lander E."/>
            <person name="Galagan J."/>
            <person name="Cuomo C."/>
            <person name="Devon K."/>
            <person name="Jaffe D."/>
            <person name="Butler J."/>
            <person name="Alvarez P."/>
            <person name="Gnerre S."/>
            <person name="Grabherr M."/>
            <person name="Kleber M."/>
            <person name="Mauceli E."/>
            <person name="Brockman W."/>
            <person name="Young S."/>
            <person name="LaButti K."/>
            <person name="Sykes S."/>
            <person name="DeCaprio D."/>
            <person name="Crawford M."/>
            <person name="Koehrsen M."/>
            <person name="Engels R."/>
            <person name="Montgomery P."/>
            <person name="Pearson M."/>
            <person name="Howarth C."/>
            <person name="Larson L."/>
            <person name="White J."/>
            <person name="O'Leary S."/>
            <person name="Kodira C."/>
            <person name="Zeng Q."/>
            <person name="Yandava C."/>
            <person name="Alvarado L."/>
            <person name="Longcore J."/>
            <person name="James T."/>
        </authorList>
    </citation>
    <scope>NUCLEOTIDE SEQUENCE [LARGE SCALE GENOMIC DNA]</scope>
    <source>
        <strain evidence="12 13">JEL423</strain>
    </source>
</reference>
<feature type="domain" description="Acylamino-acid-releasing enzyme N-terminal" evidence="11">
    <location>
        <begin position="8"/>
        <end position="171"/>
    </location>
</feature>
<evidence type="ECO:0000313" key="13">
    <source>
        <dbReference type="Proteomes" id="UP000077115"/>
    </source>
</evidence>
<sequence length="719" mass="78471">MSTNDKKDPKSDGKDKAGVKLYQQMASIKSYASATIISDPQIGTLQVSMITSYRDFDRKCKRKMLSNLTVQVIQESSVQSGLTDFKVIARHLPTDLGDTEIVSVSPSGKVQLTSRTVDKKRFLEITTLGSFRTIEVTKKHGDFFADGTFGRVSWSADETKFVYVSDRETPDNDSKYVESMDLGEGFTGKLKPTLVFVDLAGDEPKVTPLCLDLQASQAIMLPAGDKIIFNGIEDSPLPFGILYCYNRRTAIYSVSVDGTGLERLSAESGVNGRYPQLTPDGSAFVYLSHKVGGAHSACNTLVLHKLKSKESSTLVQLVKAVCKPTEFPGLFVDHLIERPWVNIASGLFAILQTSWRCQETLVAVNASTGQVHRITSLLPESYYSYVLRSVTIDGWILATRSLANEPHKLVLGKFEEPGKTINWTIIDEPDLPTDVSEGLKNINLTVSTVPGCGPNVQVLMLMPTKARHPQLQDTDGGAPLVVMPHGGPHGVISTGYSLYLSLLVSFGFAVAQVNYSGSTGYGDDFVQDVVGRIGELDLADVNAAAYWASTLPGINKKKVSLFGGSHGGFITAHLLGFEPDFYKAGVLRNPVINIGAMVATTDISDWCFAEAGLAFDQSKPHLVTPQEYEFMFRHSPASVVHKIKSPVLLMLGAGDRRVPPSEGLRWSQYLRGAGKDISVIMFPSVGHALDSFEAERYGFDAYWSFLLKHFGQPAKPIDA</sequence>
<dbReference type="Pfam" id="PF00326">
    <property type="entry name" value="Peptidase_S9"/>
    <property type="match status" value="1"/>
</dbReference>
<dbReference type="EMBL" id="DS022309">
    <property type="protein sequence ID" value="OAJ43118.1"/>
    <property type="molecule type" value="Genomic_DNA"/>
</dbReference>
<evidence type="ECO:0000256" key="9">
    <source>
        <dbReference type="ARBA" id="ARBA00032829"/>
    </source>
</evidence>
<reference evidence="12 13" key="2">
    <citation type="submission" date="2016-05" db="EMBL/GenBank/DDBJ databases">
        <title>Lineage-specific infection strategies underlie the spectrum of fungal disease in amphibians.</title>
        <authorList>
            <person name="Cuomo C.A."/>
            <person name="Farrer R.A."/>
            <person name="James T."/>
            <person name="Longcore J."/>
            <person name="Birren B."/>
        </authorList>
    </citation>
    <scope>NUCLEOTIDE SEQUENCE [LARGE SCALE GENOMIC DNA]</scope>
    <source>
        <strain evidence="12 13">JEL423</strain>
    </source>
</reference>
<dbReference type="Proteomes" id="UP000077115">
    <property type="component" value="Unassembled WGS sequence"/>
</dbReference>
<dbReference type="InterPro" id="IPR001375">
    <property type="entry name" value="Peptidase_S9_cat"/>
</dbReference>
<evidence type="ECO:0000256" key="1">
    <source>
        <dbReference type="ARBA" id="ARBA00000721"/>
    </source>
</evidence>
<comment type="catalytic activity">
    <reaction evidence="1">
        <text>Cleavage of an N-acetyl or N-formyl amino acid from the N-terminus of a polypeptide.</text>
        <dbReference type="EC" id="3.4.19.1"/>
    </reaction>
</comment>
<dbReference type="GO" id="GO:0008242">
    <property type="term" value="F:omega peptidase activity"/>
    <property type="evidence" value="ECO:0007669"/>
    <property type="project" value="UniProtKB-EC"/>
</dbReference>
<dbReference type="VEuPathDB" id="FungiDB:BDEG_26501"/>
<evidence type="ECO:0000313" key="12">
    <source>
        <dbReference type="EMBL" id="OAJ43118.1"/>
    </source>
</evidence>
<dbReference type="SUPFAM" id="SSF53474">
    <property type="entry name" value="alpha/beta-Hydrolases"/>
    <property type="match status" value="1"/>
</dbReference>
<proteinExistence type="inferred from homology"/>
<dbReference type="InterPro" id="IPR045550">
    <property type="entry name" value="AARE_N"/>
</dbReference>
<accession>A0A177WSK1</accession>
<evidence type="ECO:0000256" key="3">
    <source>
        <dbReference type="ARBA" id="ARBA00010040"/>
    </source>
</evidence>
<evidence type="ECO:0000259" key="10">
    <source>
        <dbReference type="Pfam" id="PF00326"/>
    </source>
</evidence>
<feature type="domain" description="Acylamino-acid-releasing enzyme N-terminal" evidence="11">
    <location>
        <begin position="181"/>
        <end position="424"/>
    </location>
</feature>